<dbReference type="GO" id="GO:0008610">
    <property type="term" value="P:lipid biosynthetic process"/>
    <property type="evidence" value="ECO:0007669"/>
    <property type="project" value="InterPro"/>
</dbReference>
<keyword evidence="3 6" id="KW-0808">Transferase</keyword>
<evidence type="ECO:0000256" key="5">
    <source>
        <dbReference type="ARBA" id="ARBA00023098"/>
    </source>
</evidence>
<keyword evidence="4" id="KW-0949">S-adenosyl-L-methionine</keyword>
<evidence type="ECO:0000256" key="4">
    <source>
        <dbReference type="ARBA" id="ARBA00022691"/>
    </source>
</evidence>
<evidence type="ECO:0000313" key="7">
    <source>
        <dbReference type="Proteomes" id="UP000319148"/>
    </source>
</evidence>
<dbReference type="PANTHER" id="PTHR43667:SF1">
    <property type="entry name" value="CYCLOPROPANE-FATTY-ACYL-PHOSPHOLIPID SYNTHASE"/>
    <property type="match status" value="1"/>
</dbReference>
<evidence type="ECO:0000256" key="1">
    <source>
        <dbReference type="ARBA" id="ARBA00010815"/>
    </source>
</evidence>
<gene>
    <name evidence="6" type="ORF">FIV46_07700</name>
</gene>
<dbReference type="SUPFAM" id="SSF53335">
    <property type="entry name" value="S-adenosyl-L-methionine-dependent methyltransferases"/>
    <property type="match status" value="1"/>
</dbReference>
<keyword evidence="5" id="KW-0443">Lipid metabolism</keyword>
<dbReference type="OrthoDB" id="9782855at2"/>
<evidence type="ECO:0000256" key="2">
    <source>
        <dbReference type="ARBA" id="ARBA00022603"/>
    </source>
</evidence>
<dbReference type="CDD" id="cd02440">
    <property type="entry name" value="AdoMet_MTases"/>
    <property type="match status" value="1"/>
</dbReference>
<dbReference type="InterPro" id="IPR029063">
    <property type="entry name" value="SAM-dependent_MTases_sf"/>
</dbReference>
<keyword evidence="2 6" id="KW-0489">Methyltransferase</keyword>
<protein>
    <submittedName>
        <fullName evidence="6">Class I SAM-dependent methyltransferase</fullName>
    </submittedName>
</protein>
<dbReference type="Proteomes" id="UP000319148">
    <property type="component" value="Unassembled WGS sequence"/>
</dbReference>
<evidence type="ECO:0000313" key="6">
    <source>
        <dbReference type="EMBL" id="TPD60607.1"/>
    </source>
</evidence>
<accession>A0A501PKI3</accession>
<proteinExistence type="inferred from homology"/>
<dbReference type="PANTHER" id="PTHR43667">
    <property type="entry name" value="CYCLOPROPANE-FATTY-ACYL-PHOSPHOLIPID SYNTHASE"/>
    <property type="match status" value="1"/>
</dbReference>
<dbReference type="Gene3D" id="3.40.50.150">
    <property type="entry name" value="Vaccinia Virus protein VP39"/>
    <property type="match status" value="1"/>
</dbReference>
<dbReference type="InterPro" id="IPR050723">
    <property type="entry name" value="CFA/CMAS"/>
</dbReference>
<dbReference type="RefSeq" id="WP_139940147.1">
    <property type="nucleotide sequence ID" value="NZ_JBHSYP010000008.1"/>
</dbReference>
<dbReference type="GO" id="GO:0032259">
    <property type="term" value="P:methylation"/>
    <property type="evidence" value="ECO:0007669"/>
    <property type="project" value="UniProtKB-KW"/>
</dbReference>
<dbReference type="GO" id="GO:0008168">
    <property type="term" value="F:methyltransferase activity"/>
    <property type="evidence" value="ECO:0007669"/>
    <property type="project" value="UniProtKB-KW"/>
</dbReference>
<sequence>MYLLSLLLNKLIRFGTLHVIDATGKKYSFAGSDDMEVTVRFQSNRVAGRLFFQPDIGAAEAYMDGMLTMEDGSTIYDLLYLATKNMEWRKGNKLHHTGKSPLDRFTRFLDQINPVGRSQKNVAHHYDLSSELYELFLDPDRQYSCAYFEHPDDSLEQAQINKKKHIYKKLLLESSHKLLDIGCGWGGLALTMNELSGADVTGITLSEEQLAYASRRAGSNDRVNFHLQDYRLVKEKYDRIVSVGMFEHVGLLQYQTFFDKVHDLLEDDGVALLHTIGRADGPGATDPFTKKYIFPGGYAPALSEIAPCIEKAGLYITDIEVWRLHYAETLRHWREACIANKDKIIGLYDDRFYRMWEFYLAGSECAFRNMGHVVFQIQLAKHPDAVPLTRDYISQSS</sequence>
<dbReference type="Pfam" id="PF02353">
    <property type="entry name" value="CMAS"/>
    <property type="match status" value="1"/>
</dbReference>
<name>A0A501PKI3_9PROT</name>
<dbReference type="EMBL" id="VFIY01000006">
    <property type="protein sequence ID" value="TPD60607.1"/>
    <property type="molecule type" value="Genomic_DNA"/>
</dbReference>
<reference evidence="7" key="1">
    <citation type="submission" date="2019-06" db="EMBL/GenBank/DDBJ databases">
        <title>The complete genome of Emcibacter congregatus ZYLT.</title>
        <authorList>
            <person name="Zhao Z."/>
        </authorList>
    </citation>
    <scope>NUCLEOTIDE SEQUENCE [LARGE SCALE GENOMIC DNA]</scope>
    <source>
        <strain evidence="7">MCCC 1A06723</strain>
    </source>
</reference>
<dbReference type="InterPro" id="IPR003333">
    <property type="entry name" value="CMAS"/>
</dbReference>
<comment type="caution">
    <text evidence="6">The sequence shown here is derived from an EMBL/GenBank/DDBJ whole genome shotgun (WGS) entry which is preliminary data.</text>
</comment>
<comment type="similarity">
    <text evidence="1">Belongs to the CFA/CMAS family.</text>
</comment>
<evidence type="ECO:0000256" key="3">
    <source>
        <dbReference type="ARBA" id="ARBA00022679"/>
    </source>
</evidence>
<dbReference type="AlphaFoldDB" id="A0A501PKI3"/>
<keyword evidence="7" id="KW-1185">Reference proteome</keyword>
<dbReference type="PIRSF" id="PIRSF003085">
    <property type="entry name" value="CMAS"/>
    <property type="match status" value="1"/>
</dbReference>
<organism evidence="6 7">
    <name type="scientific">Emcibacter nanhaiensis</name>
    <dbReference type="NCBI Taxonomy" id="1505037"/>
    <lineage>
        <taxon>Bacteria</taxon>
        <taxon>Pseudomonadati</taxon>
        <taxon>Pseudomonadota</taxon>
        <taxon>Alphaproteobacteria</taxon>
        <taxon>Emcibacterales</taxon>
        <taxon>Emcibacteraceae</taxon>
        <taxon>Emcibacter</taxon>
    </lineage>
</organism>